<feature type="transmembrane region" description="Helical" evidence="5">
    <location>
        <begin position="52"/>
        <end position="69"/>
    </location>
</feature>
<proteinExistence type="predicted"/>
<dbReference type="Pfam" id="PF01124">
    <property type="entry name" value="MAPEG"/>
    <property type="match status" value="1"/>
</dbReference>
<dbReference type="InterPro" id="IPR023352">
    <property type="entry name" value="MAPEG-like_dom_sf"/>
</dbReference>
<dbReference type="PANTHER" id="PTHR35814">
    <property type="match status" value="1"/>
</dbReference>
<evidence type="ECO:0000256" key="4">
    <source>
        <dbReference type="ARBA" id="ARBA00023136"/>
    </source>
</evidence>
<name>A0ABV7TI06_9RHOB</name>
<evidence type="ECO:0000256" key="2">
    <source>
        <dbReference type="ARBA" id="ARBA00022692"/>
    </source>
</evidence>
<evidence type="ECO:0000313" key="7">
    <source>
        <dbReference type="Proteomes" id="UP001595629"/>
    </source>
</evidence>
<dbReference type="Gene3D" id="1.20.120.550">
    <property type="entry name" value="Membrane associated eicosanoid/glutathione metabolism-like domain"/>
    <property type="match status" value="1"/>
</dbReference>
<dbReference type="Proteomes" id="UP001595629">
    <property type="component" value="Unassembled WGS sequence"/>
</dbReference>
<dbReference type="EMBL" id="JBHRXI010000016">
    <property type="protein sequence ID" value="MFC3615211.1"/>
    <property type="molecule type" value="Genomic_DNA"/>
</dbReference>
<gene>
    <name evidence="6" type="ORF">ACFORG_15720</name>
</gene>
<evidence type="ECO:0000256" key="1">
    <source>
        <dbReference type="ARBA" id="ARBA00004370"/>
    </source>
</evidence>
<sequence length="127" mass="13364">MLSISPLYAALIALLFIFLSADVIRHRGRARVSSGDGGDADLQRAIRTHANCAEYAPIGLLLLVTAELAGTPVWALHGLGLAILAGRVMHAIGFGRAQPVMLLRQLGMVLTFTAIILGALANLLALI</sequence>
<feature type="transmembrane region" description="Helical" evidence="5">
    <location>
        <begin position="6"/>
        <end position="24"/>
    </location>
</feature>
<keyword evidence="4 5" id="KW-0472">Membrane</keyword>
<dbReference type="SUPFAM" id="SSF161084">
    <property type="entry name" value="MAPEG domain-like"/>
    <property type="match status" value="1"/>
</dbReference>
<feature type="transmembrane region" description="Helical" evidence="5">
    <location>
        <begin position="106"/>
        <end position="126"/>
    </location>
</feature>
<dbReference type="InterPro" id="IPR001129">
    <property type="entry name" value="Membr-assoc_MAPEG"/>
</dbReference>
<keyword evidence="2 5" id="KW-0812">Transmembrane</keyword>
<keyword evidence="7" id="KW-1185">Reference proteome</keyword>
<comment type="subcellular location">
    <subcellularLocation>
        <location evidence="1">Membrane</location>
    </subcellularLocation>
</comment>
<accession>A0ABV7TI06</accession>
<evidence type="ECO:0000256" key="5">
    <source>
        <dbReference type="SAM" id="Phobius"/>
    </source>
</evidence>
<reference evidence="7" key="1">
    <citation type="journal article" date="2019" name="Int. J. Syst. Evol. Microbiol.">
        <title>The Global Catalogue of Microorganisms (GCM) 10K type strain sequencing project: providing services to taxonomists for standard genome sequencing and annotation.</title>
        <authorList>
            <consortium name="The Broad Institute Genomics Platform"/>
            <consortium name="The Broad Institute Genome Sequencing Center for Infectious Disease"/>
            <person name="Wu L."/>
            <person name="Ma J."/>
        </authorList>
    </citation>
    <scope>NUCLEOTIDE SEQUENCE [LARGE SCALE GENOMIC DNA]</scope>
    <source>
        <strain evidence="7">KCTC 42911</strain>
    </source>
</reference>
<comment type="caution">
    <text evidence="6">The sequence shown here is derived from an EMBL/GenBank/DDBJ whole genome shotgun (WGS) entry which is preliminary data.</text>
</comment>
<organism evidence="6 7">
    <name type="scientific">Lutimaribacter marinistellae</name>
    <dbReference type="NCBI Taxonomy" id="1820329"/>
    <lineage>
        <taxon>Bacteria</taxon>
        <taxon>Pseudomonadati</taxon>
        <taxon>Pseudomonadota</taxon>
        <taxon>Alphaproteobacteria</taxon>
        <taxon>Rhodobacterales</taxon>
        <taxon>Roseobacteraceae</taxon>
        <taxon>Lutimaribacter</taxon>
    </lineage>
</organism>
<evidence type="ECO:0000313" key="6">
    <source>
        <dbReference type="EMBL" id="MFC3615211.1"/>
    </source>
</evidence>
<dbReference type="RefSeq" id="WP_386736467.1">
    <property type="nucleotide sequence ID" value="NZ_JBHRXI010000016.1"/>
</dbReference>
<protein>
    <submittedName>
        <fullName evidence="6">MAPEG family protein</fullName>
    </submittedName>
</protein>
<evidence type="ECO:0000256" key="3">
    <source>
        <dbReference type="ARBA" id="ARBA00022989"/>
    </source>
</evidence>
<dbReference type="PANTHER" id="PTHR35814:SF1">
    <property type="entry name" value="GLUTATHIONE S-TRANSFERASE-RELATED"/>
    <property type="match status" value="1"/>
</dbReference>
<keyword evidence="3 5" id="KW-1133">Transmembrane helix</keyword>